<evidence type="ECO:0000313" key="3">
    <source>
        <dbReference type="Proteomes" id="UP000009131"/>
    </source>
</evidence>
<protein>
    <recommendedName>
        <fullName evidence="4">Glucose-6-phosphate 1-epimerase</fullName>
    </recommendedName>
</protein>
<dbReference type="SUPFAM" id="SSF74650">
    <property type="entry name" value="Galactose mutarotase-like"/>
    <property type="match status" value="1"/>
</dbReference>
<comment type="caution">
    <text evidence="2">The sequence shown here is derived from an EMBL/GenBank/DDBJ whole genome shotgun (WGS) entry which is preliminary data.</text>
</comment>
<evidence type="ECO:0000313" key="2">
    <source>
        <dbReference type="EMBL" id="GAA94852.1"/>
    </source>
</evidence>
<dbReference type="GO" id="GO:0005975">
    <property type="term" value="P:carbohydrate metabolic process"/>
    <property type="evidence" value="ECO:0007669"/>
    <property type="project" value="InterPro"/>
</dbReference>
<dbReference type="eggNOG" id="KOG1594">
    <property type="taxonomic scope" value="Eukaryota"/>
</dbReference>
<dbReference type="Gene3D" id="2.70.98.10">
    <property type="match status" value="1"/>
</dbReference>
<keyword evidence="1" id="KW-0732">Signal</keyword>
<sequence>MVWLMVVVLGALSLTSARHSHRGRADAVLAAPSIKVTDKQVTLTSSRYGTRVVVDLLGANVREWTSDITQATASNHLFNAKVARPHTPARGGIPICFPAWSHDITIDDEQYTKKYTSHGPAFNMTWKYVPDAVPTDSLAFELESNEYSRIMYTPDFKLRYTVNVTSPNTINLTLTATNPARDPQAPALHITPALHAYVAVDNATDAVVSGVEGLHYLDQTANNVERVQKGALTFPDGLPVNNIYKYVSTPKSASLRQGATAIDVSAPGLANFLVWQPGRDARIEDFGHDTWNRFVALEPGTVFETIRVAPGGSWSGSAQYSSHVRP</sequence>
<keyword evidence="3" id="KW-1185">Reference proteome</keyword>
<dbReference type="EMBL" id="BABT02000047">
    <property type="protein sequence ID" value="GAA94852.1"/>
    <property type="molecule type" value="Genomic_DNA"/>
</dbReference>
<organism evidence="2 3">
    <name type="scientific">Mixia osmundae (strain CBS 9802 / IAM 14324 / JCM 22182 / KY 12970)</name>
    <dbReference type="NCBI Taxonomy" id="764103"/>
    <lineage>
        <taxon>Eukaryota</taxon>
        <taxon>Fungi</taxon>
        <taxon>Dikarya</taxon>
        <taxon>Basidiomycota</taxon>
        <taxon>Pucciniomycotina</taxon>
        <taxon>Mixiomycetes</taxon>
        <taxon>Mixiales</taxon>
        <taxon>Mixiaceae</taxon>
        <taxon>Mixia</taxon>
    </lineage>
</organism>
<feature type="chain" id="PRO_5009955570" description="Glucose-6-phosphate 1-epimerase" evidence="1">
    <location>
        <begin position="18"/>
        <end position="326"/>
    </location>
</feature>
<dbReference type="HOGENOM" id="CLU_048345_2_0_1"/>
<proteinExistence type="predicted"/>
<evidence type="ECO:0000256" key="1">
    <source>
        <dbReference type="SAM" id="SignalP"/>
    </source>
</evidence>
<evidence type="ECO:0008006" key="4">
    <source>
        <dbReference type="Google" id="ProtNLM"/>
    </source>
</evidence>
<dbReference type="InterPro" id="IPR011013">
    <property type="entry name" value="Gal_mutarotase_sf_dom"/>
</dbReference>
<name>G7DW46_MIXOS</name>
<reference evidence="2 3" key="1">
    <citation type="journal article" date="2011" name="J. Gen. Appl. Microbiol.">
        <title>Draft genome sequencing of the enigmatic basidiomycete Mixia osmundae.</title>
        <authorList>
            <person name="Nishida H."/>
            <person name="Nagatsuka Y."/>
            <person name="Sugiyama J."/>
        </authorList>
    </citation>
    <scope>NUCLEOTIDE SEQUENCE [LARGE SCALE GENOMIC DNA]</scope>
    <source>
        <strain evidence="3">CBS 9802 / IAM 14324 / JCM 22182 / KY 12970</strain>
    </source>
</reference>
<dbReference type="PANTHER" id="PTHR11122:SF13">
    <property type="entry name" value="GLUCOSE-6-PHOSPHATE 1-EPIMERASE"/>
    <property type="match status" value="1"/>
</dbReference>
<dbReference type="InterPro" id="IPR008183">
    <property type="entry name" value="Aldose_1/G6P_1-epimerase"/>
</dbReference>
<dbReference type="InterPro" id="IPR014718">
    <property type="entry name" value="GH-type_carb-bd"/>
</dbReference>
<dbReference type="InParanoid" id="G7DW46"/>
<dbReference type="GO" id="GO:0047938">
    <property type="term" value="F:glucose-6-phosphate 1-epimerase activity"/>
    <property type="evidence" value="ECO:0007669"/>
    <property type="project" value="TreeGrafter"/>
</dbReference>
<gene>
    <name evidence="2" type="primary">Mo01506</name>
    <name evidence="2" type="ORF">E5Q_01506</name>
</gene>
<dbReference type="GO" id="GO:0030246">
    <property type="term" value="F:carbohydrate binding"/>
    <property type="evidence" value="ECO:0007669"/>
    <property type="project" value="InterPro"/>
</dbReference>
<dbReference type="GO" id="GO:0005737">
    <property type="term" value="C:cytoplasm"/>
    <property type="evidence" value="ECO:0007669"/>
    <property type="project" value="TreeGrafter"/>
</dbReference>
<dbReference type="OrthoDB" id="1659429at2759"/>
<feature type="signal peptide" evidence="1">
    <location>
        <begin position="1"/>
        <end position="17"/>
    </location>
</feature>
<dbReference type="PANTHER" id="PTHR11122">
    <property type="entry name" value="APOSPORY-ASSOCIATED PROTEIN C-RELATED"/>
    <property type="match status" value="1"/>
</dbReference>
<dbReference type="Pfam" id="PF01263">
    <property type="entry name" value="Aldose_epim"/>
    <property type="match status" value="1"/>
</dbReference>
<dbReference type="STRING" id="764103.G7DW46"/>
<reference evidence="2 3" key="2">
    <citation type="journal article" date="2012" name="Open Biol.">
        <title>Characteristics of nucleosomes and linker DNA regions on the genome of the basidiomycete Mixia osmundae revealed by mono- and dinucleosome mapping.</title>
        <authorList>
            <person name="Nishida H."/>
            <person name="Kondo S."/>
            <person name="Matsumoto T."/>
            <person name="Suzuki Y."/>
            <person name="Yoshikawa H."/>
            <person name="Taylor T.D."/>
            <person name="Sugiyama J."/>
        </authorList>
    </citation>
    <scope>NUCLEOTIDE SEQUENCE [LARGE SCALE GENOMIC DNA]</scope>
    <source>
        <strain evidence="3">CBS 9802 / IAM 14324 / JCM 22182 / KY 12970</strain>
    </source>
</reference>
<dbReference type="Proteomes" id="UP000009131">
    <property type="component" value="Unassembled WGS sequence"/>
</dbReference>
<dbReference type="AlphaFoldDB" id="G7DW46"/>
<accession>G7DW46</accession>
<dbReference type="RefSeq" id="XP_014565023.1">
    <property type="nucleotide sequence ID" value="XM_014709537.1"/>
</dbReference>